<dbReference type="PROSITE" id="PS00211">
    <property type="entry name" value="ABC_TRANSPORTER_1"/>
    <property type="match status" value="1"/>
</dbReference>
<dbReference type="PANTHER" id="PTHR42788">
    <property type="entry name" value="TAURINE IMPORT ATP-BINDING PROTEIN-RELATED"/>
    <property type="match status" value="1"/>
</dbReference>
<keyword evidence="4 6" id="KW-0067">ATP-binding</keyword>
<name>A0ABT1X599_9PROT</name>
<organism evidence="6 7">
    <name type="scientific">Roseomonas populi</name>
    <dbReference type="NCBI Taxonomy" id="3121582"/>
    <lineage>
        <taxon>Bacteria</taxon>
        <taxon>Pseudomonadati</taxon>
        <taxon>Pseudomonadota</taxon>
        <taxon>Alphaproteobacteria</taxon>
        <taxon>Acetobacterales</taxon>
        <taxon>Roseomonadaceae</taxon>
        <taxon>Roseomonas</taxon>
    </lineage>
</organism>
<sequence>MTGRPGSAETAGVQEDGTIAASGHTAPSREDSTGPAPVVALRGVTKRYGNGTLAVQGLDLDITTGSFVSLLGPSGCGKSTVLRMVAGLSPLTAGGIAWPRAAGRPPKLGFVFQEPTLMPWKTAIDNVALPLRLEGVAKAERHRRAREMLDLVGLSDFANSYPRELSGGMRMRVSIARALVTEPEVLLLDEPFAALDEITRFRLNNDLLRLWESRRFTAVFVTHSVFESVYLSQRVVVMAANPGRLHADLPIAAPARRDEAFRTSPDYAALCRTVSEALERAMKA</sequence>
<dbReference type="InterPro" id="IPR003593">
    <property type="entry name" value="AAA+_ATPase"/>
</dbReference>
<reference evidence="6 7" key="1">
    <citation type="submission" date="2022-06" db="EMBL/GenBank/DDBJ databases">
        <title>Roseomonas CN29.</title>
        <authorList>
            <person name="Cheng Y."/>
            <person name="He X."/>
        </authorList>
    </citation>
    <scope>NUCLEOTIDE SEQUENCE [LARGE SCALE GENOMIC DNA]</scope>
    <source>
        <strain evidence="6 7">CN29</strain>
    </source>
</reference>
<dbReference type="InterPro" id="IPR027417">
    <property type="entry name" value="P-loop_NTPase"/>
</dbReference>
<dbReference type="SMART" id="SM00382">
    <property type="entry name" value="AAA"/>
    <property type="match status" value="1"/>
</dbReference>
<keyword evidence="3" id="KW-0547">Nucleotide-binding</keyword>
<dbReference type="RefSeq" id="WP_257716926.1">
    <property type="nucleotide sequence ID" value="NZ_JANJOU010000010.1"/>
</dbReference>
<gene>
    <name evidence="6" type="ORF">NRP21_14495</name>
</gene>
<keyword evidence="2" id="KW-0813">Transport</keyword>
<accession>A0ABT1X599</accession>
<comment type="caution">
    <text evidence="6">The sequence shown here is derived from an EMBL/GenBank/DDBJ whole genome shotgun (WGS) entry which is preliminary data.</text>
</comment>
<evidence type="ECO:0000256" key="4">
    <source>
        <dbReference type="ARBA" id="ARBA00022840"/>
    </source>
</evidence>
<dbReference type="InterPro" id="IPR017871">
    <property type="entry name" value="ABC_transporter-like_CS"/>
</dbReference>
<dbReference type="GO" id="GO:0005524">
    <property type="term" value="F:ATP binding"/>
    <property type="evidence" value="ECO:0007669"/>
    <property type="project" value="UniProtKB-KW"/>
</dbReference>
<keyword evidence="7" id="KW-1185">Reference proteome</keyword>
<evidence type="ECO:0000256" key="2">
    <source>
        <dbReference type="ARBA" id="ARBA00022448"/>
    </source>
</evidence>
<feature type="domain" description="ABC transporter" evidence="5">
    <location>
        <begin position="39"/>
        <end position="265"/>
    </location>
</feature>
<evidence type="ECO:0000256" key="1">
    <source>
        <dbReference type="ARBA" id="ARBA00005417"/>
    </source>
</evidence>
<dbReference type="PROSITE" id="PS50893">
    <property type="entry name" value="ABC_TRANSPORTER_2"/>
    <property type="match status" value="1"/>
</dbReference>
<proteinExistence type="inferred from homology"/>
<dbReference type="CDD" id="cd03293">
    <property type="entry name" value="ABC_NrtD_SsuB_transporters"/>
    <property type="match status" value="1"/>
</dbReference>
<dbReference type="Gene3D" id="3.40.50.300">
    <property type="entry name" value="P-loop containing nucleotide triphosphate hydrolases"/>
    <property type="match status" value="1"/>
</dbReference>
<protein>
    <submittedName>
        <fullName evidence="6">ABC transporter ATP-binding protein</fullName>
    </submittedName>
</protein>
<dbReference type="SUPFAM" id="SSF52540">
    <property type="entry name" value="P-loop containing nucleoside triphosphate hydrolases"/>
    <property type="match status" value="1"/>
</dbReference>
<dbReference type="EMBL" id="JANJOU010000010">
    <property type="protein sequence ID" value="MCR0983262.1"/>
    <property type="molecule type" value="Genomic_DNA"/>
</dbReference>
<evidence type="ECO:0000313" key="7">
    <source>
        <dbReference type="Proteomes" id="UP001524642"/>
    </source>
</evidence>
<dbReference type="InterPro" id="IPR050166">
    <property type="entry name" value="ABC_transporter_ATP-bind"/>
</dbReference>
<dbReference type="Pfam" id="PF00005">
    <property type="entry name" value="ABC_tran"/>
    <property type="match status" value="1"/>
</dbReference>
<comment type="similarity">
    <text evidence="1">Belongs to the ABC transporter superfamily.</text>
</comment>
<dbReference type="PANTHER" id="PTHR42788:SF19">
    <property type="entry name" value="ALIPHATIC SULFONATES IMPORT ATP-BINDING PROTEIN SSUB 2"/>
    <property type="match status" value="1"/>
</dbReference>
<evidence type="ECO:0000313" key="6">
    <source>
        <dbReference type="EMBL" id="MCR0983262.1"/>
    </source>
</evidence>
<evidence type="ECO:0000256" key="3">
    <source>
        <dbReference type="ARBA" id="ARBA00022741"/>
    </source>
</evidence>
<dbReference type="Proteomes" id="UP001524642">
    <property type="component" value="Unassembled WGS sequence"/>
</dbReference>
<dbReference type="InterPro" id="IPR003439">
    <property type="entry name" value="ABC_transporter-like_ATP-bd"/>
</dbReference>
<evidence type="ECO:0000259" key="5">
    <source>
        <dbReference type="PROSITE" id="PS50893"/>
    </source>
</evidence>